<dbReference type="Proteomes" id="UP000024635">
    <property type="component" value="Unassembled WGS sequence"/>
</dbReference>
<sequence>MKFSQFQKFCDRKNWADAKAECQNVGGYLAQPKDRESTIFLGVSVVIYSIIFSSWPITMLDVRTGMTTFAIDGFHTYAKFLSVEIYRQCEIKFVLEKNVFL</sequence>
<keyword evidence="1" id="KW-0472">Membrane</keyword>
<keyword evidence="1" id="KW-1133">Transmembrane helix</keyword>
<feature type="transmembrane region" description="Helical" evidence="1">
    <location>
        <begin position="38"/>
        <end position="57"/>
    </location>
</feature>
<protein>
    <recommendedName>
        <fullName evidence="4">C-type lectin domain-containing protein</fullName>
    </recommendedName>
</protein>
<keyword evidence="3" id="KW-1185">Reference proteome</keyword>
<evidence type="ECO:0008006" key="4">
    <source>
        <dbReference type="Google" id="ProtNLM"/>
    </source>
</evidence>
<name>A0A016SKT4_9BILA</name>
<organism evidence="2 3">
    <name type="scientific">Ancylostoma ceylanicum</name>
    <dbReference type="NCBI Taxonomy" id="53326"/>
    <lineage>
        <taxon>Eukaryota</taxon>
        <taxon>Metazoa</taxon>
        <taxon>Ecdysozoa</taxon>
        <taxon>Nematoda</taxon>
        <taxon>Chromadorea</taxon>
        <taxon>Rhabditida</taxon>
        <taxon>Rhabditina</taxon>
        <taxon>Rhabditomorpha</taxon>
        <taxon>Strongyloidea</taxon>
        <taxon>Ancylostomatidae</taxon>
        <taxon>Ancylostomatinae</taxon>
        <taxon>Ancylostoma</taxon>
    </lineage>
</organism>
<reference evidence="3" key="1">
    <citation type="journal article" date="2015" name="Nat. Genet.">
        <title>The genome and transcriptome of the zoonotic hookworm Ancylostoma ceylanicum identify infection-specific gene families.</title>
        <authorList>
            <person name="Schwarz E.M."/>
            <person name="Hu Y."/>
            <person name="Antoshechkin I."/>
            <person name="Miller M.M."/>
            <person name="Sternberg P.W."/>
            <person name="Aroian R.V."/>
        </authorList>
    </citation>
    <scope>NUCLEOTIDE SEQUENCE</scope>
    <source>
        <strain evidence="3">HY135</strain>
    </source>
</reference>
<dbReference type="CDD" id="cd00037">
    <property type="entry name" value="CLECT"/>
    <property type="match status" value="1"/>
</dbReference>
<gene>
    <name evidence="2" type="primary">Acey_s0212.g2238</name>
    <name evidence="2" type="ORF">Y032_0212g2238</name>
</gene>
<dbReference type="AlphaFoldDB" id="A0A016SKT4"/>
<proteinExistence type="predicted"/>
<evidence type="ECO:0000256" key="1">
    <source>
        <dbReference type="SAM" id="Phobius"/>
    </source>
</evidence>
<comment type="caution">
    <text evidence="2">The sequence shown here is derived from an EMBL/GenBank/DDBJ whole genome shotgun (WGS) entry which is preliminary data.</text>
</comment>
<dbReference type="InterPro" id="IPR016187">
    <property type="entry name" value="CTDL_fold"/>
</dbReference>
<accession>A0A016SKT4</accession>
<evidence type="ECO:0000313" key="3">
    <source>
        <dbReference type="Proteomes" id="UP000024635"/>
    </source>
</evidence>
<dbReference type="EMBL" id="JARK01001548">
    <property type="protein sequence ID" value="EYB90924.1"/>
    <property type="molecule type" value="Genomic_DNA"/>
</dbReference>
<evidence type="ECO:0000313" key="2">
    <source>
        <dbReference type="EMBL" id="EYB90924.1"/>
    </source>
</evidence>
<dbReference type="SUPFAM" id="SSF56436">
    <property type="entry name" value="C-type lectin-like"/>
    <property type="match status" value="1"/>
</dbReference>
<keyword evidence="1" id="KW-0812">Transmembrane</keyword>